<name>I3ZLY2_TERRK</name>
<dbReference type="STRING" id="926566.Terro_4042"/>
<dbReference type="KEGG" id="trs:Terro_4042"/>
<reference evidence="3 4" key="1">
    <citation type="submission" date="2012-06" db="EMBL/GenBank/DDBJ databases">
        <title>Complete genome of Terriglobus roseus DSM 18391.</title>
        <authorList>
            <consortium name="US DOE Joint Genome Institute (JGI-PGF)"/>
            <person name="Lucas S."/>
            <person name="Copeland A."/>
            <person name="Lapidus A."/>
            <person name="Glavina del Rio T."/>
            <person name="Dalin E."/>
            <person name="Tice H."/>
            <person name="Bruce D."/>
            <person name="Goodwin L."/>
            <person name="Pitluck S."/>
            <person name="Peters L."/>
            <person name="Mikhailova N."/>
            <person name="Munk A.C.C."/>
            <person name="Kyrpides N."/>
            <person name="Mavromatis K."/>
            <person name="Ivanova N."/>
            <person name="Brettin T."/>
            <person name="Detter J.C."/>
            <person name="Han C."/>
            <person name="Larimer F."/>
            <person name="Land M."/>
            <person name="Hauser L."/>
            <person name="Markowitz V."/>
            <person name="Cheng J.-F."/>
            <person name="Hugenholtz P."/>
            <person name="Woyke T."/>
            <person name="Wu D."/>
            <person name="Brambilla E."/>
            <person name="Klenk H.-P."/>
            <person name="Eisen J.A."/>
        </authorList>
    </citation>
    <scope>NUCLEOTIDE SEQUENCE [LARGE SCALE GENOMIC DNA]</scope>
    <source>
        <strain evidence="4">DSM 18391 / NRRL B-41598 / KBS 63</strain>
    </source>
</reference>
<evidence type="ECO:0008006" key="5">
    <source>
        <dbReference type="Google" id="ProtNLM"/>
    </source>
</evidence>
<feature type="chain" id="PRO_5003684165" description="Ig-like domain (Group 3)" evidence="2">
    <location>
        <begin position="23"/>
        <end position="602"/>
    </location>
</feature>
<keyword evidence="1" id="KW-1133">Transmembrane helix</keyword>
<accession>I3ZLY2</accession>
<dbReference type="Gene3D" id="2.60.40.10">
    <property type="entry name" value="Immunoglobulins"/>
    <property type="match status" value="1"/>
</dbReference>
<dbReference type="InterPro" id="IPR013783">
    <property type="entry name" value="Ig-like_fold"/>
</dbReference>
<feature type="signal peptide" evidence="2">
    <location>
        <begin position="1"/>
        <end position="22"/>
    </location>
</feature>
<proteinExistence type="predicted"/>
<protein>
    <recommendedName>
        <fullName evidence="5">Ig-like domain (Group 3)</fullName>
    </recommendedName>
</protein>
<dbReference type="eggNOG" id="COG2373">
    <property type="taxonomic scope" value="Bacteria"/>
</dbReference>
<gene>
    <name evidence="3" type="ordered locus">Terro_4042</name>
</gene>
<keyword evidence="2" id="KW-0732">Signal</keyword>
<keyword evidence="1" id="KW-0812">Transmembrane</keyword>
<keyword evidence="4" id="KW-1185">Reference proteome</keyword>
<dbReference type="EMBL" id="CP003379">
    <property type="protein sequence ID" value="AFL90250.1"/>
    <property type="molecule type" value="Genomic_DNA"/>
</dbReference>
<keyword evidence="1" id="KW-0472">Membrane</keyword>
<evidence type="ECO:0000256" key="1">
    <source>
        <dbReference type="SAM" id="Phobius"/>
    </source>
</evidence>
<dbReference type="Proteomes" id="UP000006056">
    <property type="component" value="Chromosome"/>
</dbReference>
<dbReference type="AlphaFoldDB" id="I3ZLY2"/>
<dbReference type="HOGENOM" id="CLU_453357_0_0_0"/>
<dbReference type="PATRIC" id="fig|926566.3.peg.3985"/>
<evidence type="ECO:0000256" key="2">
    <source>
        <dbReference type="SAM" id="SignalP"/>
    </source>
</evidence>
<evidence type="ECO:0000313" key="3">
    <source>
        <dbReference type="EMBL" id="AFL90250.1"/>
    </source>
</evidence>
<sequence length="602" mass="61186">MCSASIRALVLAALWLPTSAMARQAQTTPTASADAAAAQGQLFVAASRYEVLAGQSIDVTAALNNGATVDRTTAATTLFLDGTAVRTGSIANADTVTFSGINIAAGPHALYVSTAATATMPEVRSADVVVAGVTDPAGNLGVAADPAEKILLQVAPLINVGSQISAQVECRLASGSLINGSLRILDNDRIVVDSQDAGTRVVNATFFAAPGPHIYQCDYTNGIHSSALGAQMVAPVLQPEGLTFEVFSLPDPTKYGDPVTIGGAAAPFSSSMTGRLRITEGTAVVLDQALDATGRATTTNATLSPGIHTFRGEFTITDSTTSIRSGRSFTQTVRGAPTQIRLTANPTSGIVGITPVTLTIATTSSYADTPITGTVQLLRDGKALSVAGVTNGSVLLPPGTLPVGTSLLTAAIHGGSIFGSSTSNAVSIVMTAREPPDFSVTLSTPSLAVARAHHAEVNIMLKSINGFNGTVLLSCSNLPPFATCNFNAARYALSSSAPATLTVETSAAPTYKSSLRPHAGAVLACALPLSLLLLLRGRSAARRCLLLLLTTALALASTACSVAPVPAYTPPGTYAITISATGTSGGTTVTHTIPLRLTITSD</sequence>
<evidence type="ECO:0000313" key="4">
    <source>
        <dbReference type="Proteomes" id="UP000006056"/>
    </source>
</evidence>
<organism evidence="3 4">
    <name type="scientific">Terriglobus roseus (strain DSM 18391 / NRRL B-41598 / KBS 63)</name>
    <dbReference type="NCBI Taxonomy" id="926566"/>
    <lineage>
        <taxon>Bacteria</taxon>
        <taxon>Pseudomonadati</taxon>
        <taxon>Acidobacteriota</taxon>
        <taxon>Terriglobia</taxon>
        <taxon>Terriglobales</taxon>
        <taxon>Acidobacteriaceae</taxon>
        <taxon>Terriglobus</taxon>
    </lineage>
</organism>
<feature type="transmembrane region" description="Helical" evidence="1">
    <location>
        <begin position="518"/>
        <end position="535"/>
    </location>
</feature>
<feature type="transmembrane region" description="Helical" evidence="1">
    <location>
        <begin position="544"/>
        <end position="565"/>
    </location>
</feature>